<dbReference type="GO" id="GO:0015074">
    <property type="term" value="P:DNA integration"/>
    <property type="evidence" value="ECO:0007669"/>
    <property type="project" value="InterPro"/>
</dbReference>
<evidence type="ECO:0000313" key="3">
    <source>
        <dbReference type="EMBL" id="CAJ1376426.1"/>
    </source>
</evidence>
<protein>
    <recommendedName>
        <fullName evidence="2">Integrase catalytic domain-containing protein</fullName>
    </recommendedName>
</protein>
<reference evidence="3" key="1">
    <citation type="submission" date="2023-08" db="EMBL/GenBank/DDBJ databases">
        <authorList>
            <person name="Chen Y."/>
            <person name="Shah S."/>
            <person name="Dougan E. K."/>
            <person name="Thang M."/>
            <person name="Chan C."/>
        </authorList>
    </citation>
    <scope>NUCLEOTIDE SEQUENCE</scope>
</reference>
<dbReference type="PANTHER" id="PTHR37984:SF5">
    <property type="entry name" value="PROTEIN NYNRIN-LIKE"/>
    <property type="match status" value="1"/>
</dbReference>
<keyword evidence="4" id="KW-1185">Reference proteome</keyword>
<dbReference type="Gene3D" id="3.30.420.10">
    <property type="entry name" value="Ribonuclease H-like superfamily/Ribonuclease H"/>
    <property type="match status" value="1"/>
</dbReference>
<dbReference type="InterPro" id="IPR012337">
    <property type="entry name" value="RNaseH-like_sf"/>
</dbReference>
<dbReference type="InterPro" id="IPR036397">
    <property type="entry name" value="RNaseH_sf"/>
</dbReference>
<feature type="domain" description="Integrase catalytic" evidence="2">
    <location>
        <begin position="667"/>
        <end position="842"/>
    </location>
</feature>
<evidence type="ECO:0000259" key="2">
    <source>
        <dbReference type="PROSITE" id="PS50994"/>
    </source>
</evidence>
<organism evidence="3 4">
    <name type="scientific">Effrenium voratum</name>
    <dbReference type="NCBI Taxonomy" id="2562239"/>
    <lineage>
        <taxon>Eukaryota</taxon>
        <taxon>Sar</taxon>
        <taxon>Alveolata</taxon>
        <taxon>Dinophyceae</taxon>
        <taxon>Suessiales</taxon>
        <taxon>Symbiodiniaceae</taxon>
        <taxon>Effrenium</taxon>
    </lineage>
</organism>
<dbReference type="PROSITE" id="PS50994">
    <property type="entry name" value="INTEGRASE"/>
    <property type="match status" value="1"/>
</dbReference>
<dbReference type="SUPFAM" id="SSF53098">
    <property type="entry name" value="Ribonuclease H-like"/>
    <property type="match status" value="1"/>
</dbReference>
<dbReference type="EMBL" id="CAUJNA010000392">
    <property type="protein sequence ID" value="CAJ1376426.1"/>
    <property type="molecule type" value="Genomic_DNA"/>
</dbReference>
<dbReference type="Proteomes" id="UP001178507">
    <property type="component" value="Unassembled WGS sequence"/>
</dbReference>
<dbReference type="AlphaFoldDB" id="A0AA36MLI8"/>
<evidence type="ECO:0000256" key="1">
    <source>
        <dbReference type="SAM" id="MobiDB-lite"/>
    </source>
</evidence>
<dbReference type="InterPro" id="IPR050951">
    <property type="entry name" value="Retrovirus_Pol_polyprotein"/>
</dbReference>
<dbReference type="InterPro" id="IPR001584">
    <property type="entry name" value="Integrase_cat-core"/>
</dbReference>
<comment type="caution">
    <text evidence="3">The sequence shown here is derived from an EMBL/GenBank/DDBJ whole genome shotgun (WGS) entry which is preliminary data.</text>
</comment>
<feature type="region of interest" description="Disordered" evidence="1">
    <location>
        <begin position="287"/>
        <end position="316"/>
    </location>
</feature>
<proteinExistence type="predicted"/>
<sequence length="1078" mass="120800">MEDVKADSFCFGAAISGHELYMLEVNQFAKGTIVKWSRFVSRLRSRALWHVHGMLLWLLQRPALRYVPFPYPSVGTVSQWKMQAEQMVSLRCLPQRHVDRALRHGSFTMKNLADATWLRNRLGIKHSFMENPLLEGMLAARASKGLASKMKREAMAEAQKQADLEIAEGKQEEAARALLGPRGGLPSLRADLLRLAALLRVPIPEKATVEQIKQACRPMVGALMTKTSNKATCSTPTTAVAKETNLAPPIKPGKECEADSPASSAYSVVTSSMGVNRDDLEKMMLQQDPSHGSSDVYDKPASRSSTSLARYGGGRRQWESGHREIMEVMHQEWNGRFQDFMNETFVSAVDFPKTFVTEVYTTTKPILREAARRGHRVGSALSLETGWALDRRAARKLIDQEKPYFLAIAFPCGPWSPLMRLNPAADLAQKQAEGLVLIRFAIQLAKDQLLAGRHYLLENPLTSKAWTLPEMVKFLEEKEAELADFHQCRFGLKNDKGEPHRKATRVATSSPQVREQLHARRCLRDHQHAPVLGGAKVTVPAGHYPAPLARAMVKGMEEQFEVDFKAYPHEALAVDGEVEEEEQPEVPALTNYGSDSEEEEIKVENPKVPAGIVQAVRRLHENTGHRSNRRLARALIISGAPAEAVLAAKHLKCAICDEQKRPKVQRPASLPVPKDISDQVHLDIFEAEDALGRHHYVIHAVDFASRFQMAEVIAHKSSEAVVKWFTSRWQPIFGPPRVIVADQGREFVSYTFEEMCARSSTLLWHAAVQAPWQNGVCERAGGVLKGLLHALVKAHSIVNAEDLNVALQEAVTAYNNDINEMGVSPCQAALGRQPRMIGDTLGDFGQRLAEHGLIDDGLRPSLMRQMALRETAKVAMTRLHFSRGLRRAELARSRSTTTTHAQALEPGMIVYFYRQTKYNNKTSPSKKRLSLRRWHGPALLVAKEGHTSAFVSFKGQLTKCAVEHLRPATTLEQISAETWRDAIEEPSNMESNSQMADLKHYNLKLRLSLWKGNPRKELVKYRPRVRRPELEIYGIPVAFLDPLMDLQVICLLFFKAVDSDDFETVDPFGGFQKDEYGN</sequence>
<name>A0AA36MLI8_9DINO</name>
<gene>
    <name evidence="3" type="ORF">EVOR1521_LOCUS5500</name>
</gene>
<dbReference type="GO" id="GO:0003676">
    <property type="term" value="F:nucleic acid binding"/>
    <property type="evidence" value="ECO:0007669"/>
    <property type="project" value="InterPro"/>
</dbReference>
<feature type="region of interest" description="Disordered" evidence="1">
    <location>
        <begin position="576"/>
        <end position="602"/>
    </location>
</feature>
<evidence type="ECO:0000313" key="4">
    <source>
        <dbReference type="Proteomes" id="UP001178507"/>
    </source>
</evidence>
<dbReference type="PANTHER" id="PTHR37984">
    <property type="entry name" value="PROTEIN CBG26694"/>
    <property type="match status" value="1"/>
</dbReference>
<accession>A0AA36MLI8</accession>